<comment type="subcellular location">
    <subcellularLocation>
        <location evidence="1">Membrane</location>
        <topology evidence="1">Multi-pass membrane protein</topology>
    </subcellularLocation>
</comment>
<protein>
    <submittedName>
        <fullName evidence="11">SLC41A1</fullName>
    </submittedName>
</protein>
<dbReference type="Pfam" id="PF01769">
    <property type="entry name" value="MgtE"/>
    <property type="match status" value="1"/>
</dbReference>
<feature type="transmembrane region" description="Helical" evidence="9">
    <location>
        <begin position="114"/>
        <end position="135"/>
    </location>
</feature>
<dbReference type="GO" id="GO:0005886">
    <property type="term" value="C:plasma membrane"/>
    <property type="evidence" value="ECO:0007669"/>
    <property type="project" value="TreeGrafter"/>
</dbReference>
<keyword evidence="3" id="KW-0813">Transport</keyword>
<dbReference type="Gene3D" id="1.10.357.20">
    <property type="entry name" value="SLC41 divalent cation transporters, integral membrane domain"/>
    <property type="match status" value="1"/>
</dbReference>
<keyword evidence="7" id="KW-0406">Ion transport</keyword>
<evidence type="ECO:0000313" key="11">
    <source>
        <dbReference type="EMBL" id="KAF6032304.1"/>
    </source>
</evidence>
<dbReference type="PANTHER" id="PTHR16228:SF7">
    <property type="entry name" value="SLC41A_MGTE INTEGRAL MEMBRANE DOMAIN-CONTAINING PROTEIN"/>
    <property type="match status" value="1"/>
</dbReference>
<organism evidence="11 12">
    <name type="scientific">Bugula neritina</name>
    <name type="common">Brown bryozoan</name>
    <name type="synonym">Sertularia neritina</name>
    <dbReference type="NCBI Taxonomy" id="10212"/>
    <lineage>
        <taxon>Eukaryota</taxon>
        <taxon>Metazoa</taxon>
        <taxon>Spiralia</taxon>
        <taxon>Lophotrochozoa</taxon>
        <taxon>Bryozoa</taxon>
        <taxon>Gymnolaemata</taxon>
        <taxon>Cheilostomatida</taxon>
        <taxon>Flustrina</taxon>
        <taxon>Buguloidea</taxon>
        <taxon>Bugulidae</taxon>
        <taxon>Bugula</taxon>
    </lineage>
</organism>
<dbReference type="OrthoDB" id="5791097at2759"/>
<feature type="transmembrane region" description="Helical" evidence="9">
    <location>
        <begin position="82"/>
        <end position="102"/>
    </location>
</feature>
<dbReference type="InterPro" id="IPR036739">
    <property type="entry name" value="SLC41_membr_dom_sf"/>
</dbReference>
<keyword evidence="5" id="KW-0460">Magnesium</keyword>
<sequence>MMRMISGNLVLVQAQALVVGFLAAIFAMVMGWIPQGKWNVQHGLLLCASSMLTASLASLVLGVLMICVVLCSKKLGINPDNVATPVAASLGDLTTLALLAALSKLVFMVVEAKHYWLAPLLMATLIYLFLCLYIGV</sequence>
<keyword evidence="8 9" id="KW-0472">Membrane</keyword>
<evidence type="ECO:0000256" key="9">
    <source>
        <dbReference type="SAM" id="Phobius"/>
    </source>
</evidence>
<keyword evidence="6 9" id="KW-1133">Transmembrane helix</keyword>
<dbReference type="InterPro" id="IPR045349">
    <property type="entry name" value="SLC41A1-3"/>
</dbReference>
<evidence type="ECO:0000256" key="7">
    <source>
        <dbReference type="ARBA" id="ARBA00023065"/>
    </source>
</evidence>
<dbReference type="InterPro" id="IPR006667">
    <property type="entry name" value="SLC41_membr_dom"/>
</dbReference>
<evidence type="ECO:0000256" key="2">
    <source>
        <dbReference type="ARBA" id="ARBA00009749"/>
    </source>
</evidence>
<dbReference type="PANTHER" id="PTHR16228">
    <property type="entry name" value="DIVALENT CATION TRANSPORTER SOLUTE CARRIER FAMILY 41"/>
    <property type="match status" value="1"/>
</dbReference>
<feature type="domain" description="SLC41A/MgtE integral membrane" evidence="10">
    <location>
        <begin position="3"/>
        <end position="101"/>
    </location>
</feature>
<dbReference type="GO" id="GO:0008324">
    <property type="term" value="F:monoatomic cation transmembrane transporter activity"/>
    <property type="evidence" value="ECO:0007669"/>
    <property type="project" value="InterPro"/>
</dbReference>
<comment type="caution">
    <text evidence="11">The sequence shown here is derived from an EMBL/GenBank/DDBJ whole genome shotgun (WGS) entry which is preliminary data.</text>
</comment>
<keyword evidence="12" id="KW-1185">Reference proteome</keyword>
<proteinExistence type="inferred from homology"/>
<evidence type="ECO:0000256" key="4">
    <source>
        <dbReference type="ARBA" id="ARBA00022692"/>
    </source>
</evidence>
<reference evidence="11" key="1">
    <citation type="submission" date="2020-06" db="EMBL/GenBank/DDBJ databases">
        <title>Draft genome of Bugula neritina, a colonial animal packing powerful symbionts and potential medicines.</title>
        <authorList>
            <person name="Rayko M."/>
        </authorList>
    </citation>
    <scope>NUCLEOTIDE SEQUENCE [LARGE SCALE GENOMIC DNA]</scope>
    <source>
        <strain evidence="11">Kwan_BN1</strain>
    </source>
</reference>
<keyword evidence="4 9" id="KW-0812">Transmembrane</keyword>
<name>A0A7J7K2Z9_BUGNE</name>
<gene>
    <name evidence="11" type="ORF">EB796_009387</name>
</gene>
<evidence type="ECO:0000256" key="6">
    <source>
        <dbReference type="ARBA" id="ARBA00022989"/>
    </source>
</evidence>
<evidence type="ECO:0000256" key="8">
    <source>
        <dbReference type="ARBA" id="ARBA00023136"/>
    </source>
</evidence>
<feature type="transmembrane region" description="Helical" evidence="9">
    <location>
        <begin position="43"/>
        <end position="70"/>
    </location>
</feature>
<evidence type="ECO:0000256" key="1">
    <source>
        <dbReference type="ARBA" id="ARBA00004141"/>
    </source>
</evidence>
<evidence type="ECO:0000313" key="12">
    <source>
        <dbReference type="Proteomes" id="UP000593567"/>
    </source>
</evidence>
<dbReference type="Proteomes" id="UP000593567">
    <property type="component" value="Unassembled WGS sequence"/>
</dbReference>
<evidence type="ECO:0000259" key="10">
    <source>
        <dbReference type="Pfam" id="PF01769"/>
    </source>
</evidence>
<dbReference type="EMBL" id="VXIV02001516">
    <property type="protein sequence ID" value="KAF6032304.1"/>
    <property type="molecule type" value="Genomic_DNA"/>
</dbReference>
<comment type="similarity">
    <text evidence="2">Belongs to the SLC41A transporter family.</text>
</comment>
<accession>A0A7J7K2Z9</accession>
<evidence type="ECO:0000256" key="5">
    <source>
        <dbReference type="ARBA" id="ARBA00022842"/>
    </source>
</evidence>
<dbReference type="AlphaFoldDB" id="A0A7J7K2Z9"/>
<dbReference type="SUPFAM" id="SSF161093">
    <property type="entry name" value="MgtE membrane domain-like"/>
    <property type="match status" value="1"/>
</dbReference>
<evidence type="ECO:0000256" key="3">
    <source>
        <dbReference type="ARBA" id="ARBA00022448"/>
    </source>
</evidence>